<dbReference type="RefSeq" id="WP_251260651.1">
    <property type="nucleotide sequence ID" value="NZ_JAMQGP010000002.1"/>
</dbReference>
<dbReference type="Proteomes" id="UP001165393">
    <property type="component" value="Unassembled WGS sequence"/>
</dbReference>
<dbReference type="Pfam" id="PF25056">
    <property type="entry name" value="DUF7793"/>
    <property type="match status" value="1"/>
</dbReference>
<keyword evidence="3" id="KW-1185">Reference proteome</keyword>
<dbReference type="InterPro" id="IPR056695">
    <property type="entry name" value="DUF7793"/>
</dbReference>
<dbReference type="EMBL" id="JAMQGP010000002">
    <property type="protein sequence ID" value="MCM2679300.1"/>
    <property type="molecule type" value="Genomic_DNA"/>
</dbReference>
<proteinExistence type="predicted"/>
<dbReference type="Gene3D" id="3.40.970.30">
    <property type="entry name" value="yp_829618.1 like domains"/>
    <property type="match status" value="1"/>
</dbReference>
<reference evidence="2 3" key="1">
    <citation type="journal article" date="2013" name="Antonie Van Leeuwenhoek">
        <title>Echinimonas agarilytica gen. nov., sp. nov., a new gammaproteobacterium isolated from the sea urchin Strongylocentrotus intermedius.</title>
        <authorList>
            <person name="Nedashkovskaya O.I."/>
            <person name="Stenkova A.M."/>
            <person name="Zhukova N.V."/>
            <person name="Van Trappen S."/>
            <person name="Lee J.S."/>
            <person name="Kim S.B."/>
        </authorList>
    </citation>
    <scope>NUCLEOTIDE SEQUENCE [LARGE SCALE GENOMIC DNA]</scope>
    <source>
        <strain evidence="2 3">KMM 6351</strain>
    </source>
</reference>
<name>A0AA42B701_9GAMM</name>
<evidence type="ECO:0000259" key="1">
    <source>
        <dbReference type="Pfam" id="PF25056"/>
    </source>
</evidence>
<dbReference type="AlphaFoldDB" id="A0AA42B701"/>
<protein>
    <recommendedName>
        <fullName evidence="1">DUF7793 domain-containing protein</fullName>
    </recommendedName>
</protein>
<sequence length="123" mass="14348">MTEDIQELGSFKHHSDHLVEWIPATDAEVDSTTQLVFNHWLQLNTTKPFALLFEWRDDNYFDFDGIRNFGNQHRLKAIAMIATSRFARLSAESFVEINTIAFPSRPMRIFNSRDSALTWLNTL</sequence>
<gene>
    <name evidence="2" type="ORF">NAF29_06365</name>
</gene>
<evidence type="ECO:0000313" key="2">
    <source>
        <dbReference type="EMBL" id="MCM2679300.1"/>
    </source>
</evidence>
<evidence type="ECO:0000313" key="3">
    <source>
        <dbReference type="Proteomes" id="UP001165393"/>
    </source>
</evidence>
<organism evidence="2 3">
    <name type="scientific">Echinimonas agarilytica</name>
    <dbReference type="NCBI Taxonomy" id="1215918"/>
    <lineage>
        <taxon>Bacteria</taxon>
        <taxon>Pseudomonadati</taxon>
        <taxon>Pseudomonadota</taxon>
        <taxon>Gammaproteobacteria</taxon>
        <taxon>Alteromonadales</taxon>
        <taxon>Echinimonadaceae</taxon>
        <taxon>Echinimonas</taxon>
    </lineage>
</organism>
<accession>A0AA42B701</accession>
<comment type="caution">
    <text evidence="2">The sequence shown here is derived from an EMBL/GenBank/DDBJ whole genome shotgun (WGS) entry which is preliminary data.</text>
</comment>
<feature type="domain" description="DUF7793" evidence="1">
    <location>
        <begin position="37"/>
        <end position="122"/>
    </location>
</feature>